<name>A0AAD7U9W9_9STRA</name>
<dbReference type="InterPro" id="IPR050600">
    <property type="entry name" value="SETD3_SETD6_MTase"/>
</dbReference>
<proteinExistence type="predicted"/>
<dbReference type="Proteomes" id="UP001230188">
    <property type="component" value="Unassembled WGS sequence"/>
</dbReference>
<dbReference type="GO" id="GO:0016279">
    <property type="term" value="F:protein-lysine N-methyltransferase activity"/>
    <property type="evidence" value="ECO:0007669"/>
    <property type="project" value="TreeGrafter"/>
</dbReference>
<accession>A0AAD7U9W9</accession>
<dbReference type="SUPFAM" id="SSF82199">
    <property type="entry name" value="SET domain"/>
    <property type="match status" value="1"/>
</dbReference>
<dbReference type="EMBL" id="JAQMWT010000498">
    <property type="protein sequence ID" value="KAJ8600549.1"/>
    <property type="molecule type" value="Genomic_DNA"/>
</dbReference>
<gene>
    <name evidence="3" type="ORF">CTAYLR_007935</name>
</gene>
<reference evidence="3" key="1">
    <citation type="submission" date="2023-01" db="EMBL/GenBank/DDBJ databases">
        <title>Metagenome sequencing of chrysophaentin producing Chrysophaeum taylorii.</title>
        <authorList>
            <person name="Davison J."/>
            <person name="Bewley C."/>
        </authorList>
    </citation>
    <scope>NUCLEOTIDE SEQUENCE</scope>
    <source>
        <strain evidence="3">NIES-1699</strain>
    </source>
</reference>
<dbReference type="PROSITE" id="PS50280">
    <property type="entry name" value="SET"/>
    <property type="match status" value="1"/>
</dbReference>
<keyword evidence="1" id="KW-0732">Signal</keyword>
<sequence>MSRAAVVLACCLLASAEEVLVAWIREGGGFVSEFQVMEERGGVRGIFATTEIAEGALLARIPWSHLFADENMCEAIGRLRHEIQLGNASHYFPYIASMAAYEPSMPFLWHPSALDAVARLPPRDWTRHSRWYLESCGPIDDAVTRRALELYLARSAGNPRGFLFCPVYDHYNHRNGKWHNTRVEVLWGEAMSVYASRRVAQGEELFNSYGEGTAAIFRDYAFVEQVPQVWDLQGHEFVLADEGTDGDLVVEWRTKRPSSLEDFDHALAPVTLELDAFGGPDPRLLETEIRYAREIRLALGYQQAIRQAIHHARRDILVFFLQQAARDDL</sequence>
<dbReference type="InterPro" id="IPR001214">
    <property type="entry name" value="SET_dom"/>
</dbReference>
<feature type="signal peptide" evidence="1">
    <location>
        <begin position="1"/>
        <end position="16"/>
    </location>
</feature>
<dbReference type="Pfam" id="PF00856">
    <property type="entry name" value="SET"/>
    <property type="match status" value="1"/>
</dbReference>
<dbReference type="PANTHER" id="PTHR13271">
    <property type="entry name" value="UNCHARACTERIZED PUTATIVE METHYLTRANSFERASE"/>
    <property type="match status" value="1"/>
</dbReference>
<comment type="caution">
    <text evidence="3">The sequence shown here is derived from an EMBL/GenBank/DDBJ whole genome shotgun (WGS) entry which is preliminary data.</text>
</comment>
<evidence type="ECO:0000259" key="2">
    <source>
        <dbReference type="PROSITE" id="PS50280"/>
    </source>
</evidence>
<dbReference type="AlphaFoldDB" id="A0AAD7U9W9"/>
<dbReference type="PANTHER" id="PTHR13271:SF137">
    <property type="entry name" value="SET DOMAIN-CONTAINING PROTEIN"/>
    <property type="match status" value="1"/>
</dbReference>
<keyword evidence="4" id="KW-1185">Reference proteome</keyword>
<feature type="chain" id="PRO_5041941149" description="SET domain-containing protein" evidence="1">
    <location>
        <begin position="17"/>
        <end position="329"/>
    </location>
</feature>
<feature type="domain" description="SET" evidence="2">
    <location>
        <begin position="17"/>
        <end position="210"/>
    </location>
</feature>
<dbReference type="CDD" id="cd10527">
    <property type="entry name" value="SET_LSMT"/>
    <property type="match status" value="1"/>
</dbReference>
<dbReference type="Gene3D" id="3.90.1410.10">
    <property type="entry name" value="set domain protein methyltransferase, domain 1"/>
    <property type="match status" value="1"/>
</dbReference>
<protein>
    <recommendedName>
        <fullName evidence="2">SET domain-containing protein</fullName>
    </recommendedName>
</protein>
<organism evidence="3 4">
    <name type="scientific">Chrysophaeum taylorii</name>
    <dbReference type="NCBI Taxonomy" id="2483200"/>
    <lineage>
        <taxon>Eukaryota</taxon>
        <taxon>Sar</taxon>
        <taxon>Stramenopiles</taxon>
        <taxon>Ochrophyta</taxon>
        <taxon>Pelagophyceae</taxon>
        <taxon>Pelagomonadales</taxon>
        <taxon>Pelagomonadaceae</taxon>
        <taxon>Chrysophaeum</taxon>
    </lineage>
</organism>
<evidence type="ECO:0000313" key="3">
    <source>
        <dbReference type="EMBL" id="KAJ8600549.1"/>
    </source>
</evidence>
<evidence type="ECO:0000256" key="1">
    <source>
        <dbReference type="SAM" id="SignalP"/>
    </source>
</evidence>
<dbReference type="InterPro" id="IPR046341">
    <property type="entry name" value="SET_dom_sf"/>
</dbReference>
<evidence type="ECO:0000313" key="4">
    <source>
        <dbReference type="Proteomes" id="UP001230188"/>
    </source>
</evidence>